<name>X1SZX1_9ZZZZ</name>
<reference evidence="1" key="1">
    <citation type="journal article" date="2014" name="Front. Microbiol.">
        <title>High frequency of phylogenetically diverse reductive dehalogenase-homologous genes in deep subseafloor sedimentary metagenomes.</title>
        <authorList>
            <person name="Kawai M."/>
            <person name="Futagami T."/>
            <person name="Toyoda A."/>
            <person name="Takaki Y."/>
            <person name="Nishi S."/>
            <person name="Hori S."/>
            <person name="Arai W."/>
            <person name="Tsubouchi T."/>
            <person name="Morono Y."/>
            <person name="Uchiyama I."/>
            <person name="Ito T."/>
            <person name="Fujiyama A."/>
            <person name="Inagaki F."/>
            <person name="Takami H."/>
        </authorList>
    </citation>
    <scope>NUCLEOTIDE SEQUENCE</scope>
    <source>
        <strain evidence="1">Expedition CK06-06</strain>
    </source>
</reference>
<comment type="caution">
    <text evidence="1">The sequence shown here is derived from an EMBL/GenBank/DDBJ whole genome shotgun (WGS) entry which is preliminary data.</text>
</comment>
<organism evidence="1">
    <name type="scientific">marine sediment metagenome</name>
    <dbReference type="NCBI Taxonomy" id="412755"/>
    <lineage>
        <taxon>unclassified sequences</taxon>
        <taxon>metagenomes</taxon>
        <taxon>ecological metagenomes</taxon>
    </lineage>
</organism>
<protein>
    <submittedName>
        <fullName evidence="1">Uncharacterized protein</fullName>
    </submittedName>
</protein>
<sequence>GIDEGGHRAKIVQQFVASRPGLYTYKGATQAVPKGGGVYYKLERQEKRLNVRARHYQAELLHHLHFQPKTEANFLHLPPKLRGDDTVVEHLAAFRKVTNRHLLDADNLENWHHETRPHDYFDCLKETLALYDFARDTLPLRFWRLPMPWHAKPAKPRKPQVAYQE</sequence>
<dbReference type="EMBL" id="BARW01022363">
    <property type="protein sequence ID" value="GAI98607.1"/>
    <property type="molecule type" value="Genomic_DNA"/>
</dbReference>
<dbReference type="AlphaFoldDB" id="X1SZX1"/>
<accession>X1SZX1</accession>
<proteinExistence type="predicted"/>
<feature type="non-terminal residue" evidence="1">
    <location>
        <position position="1"/>
    </location>
</feature>
<evidence type="ECO:0000313" key="1">
    <source>
        <dbReference type="EMBL" id="GAI98607.1"/>
    </source>
</evidence>
<gene>
    <name evidence="1" type="ORF">S12H4_37350</name>
</gene>